<keyword evidence="3" id="KW-1185">Reference proteome</keyword>
<protein>
    <submittedName>
        <fullName evidence="2">Uncharacterized protein</fullName>
    </submittedName>
</protein>
<accession>A0AAE3YPP2</accession>
<evidence type="ECO:0000313" key="3">
    <source>
        <dbReference type="Proteomes" id="UP001183643"/>
    </source>
</evidence>
<evidence type="ECO:0000313" key="2">
    <source>
        <dbReference type="EMBL" id="MDR7276286.1"/>
    </source>
</evidence>
<evidence type="ECO:0000256" key="1">
    <source>
        <dbReference type="SAM" id="Phobius"/>
    </source>
</evidence>
<organism evidence="2 3">
    <name type="scientific">Catenuloplanes atrovinosus</name>
    <dbReference type="NCBI Taxonomy" id="137266"/>
    <lineage>
        <taxon>Bacteria</taxon>
        <taxon>Bacillati</taxon>
        <taxon>Actinomycetota</taxon>
        <taxon>Actinomycetes</taxon>
        <taxon>Micromonosporales</taxon>
        <taxon>Micromonosporaceae</taxon>
        <taxon>Catenuloplanes</taxon>
    </lineage>
</organism>
<name>A0AAE3YPP2_9ACTN</name>
<reference evidence="2" key="1">
    <citation type="submission" date="2023-07" db="EMBL/GenBank/DDBJ databases">
        <title>Sequencing the genomes of 1000 actinobacteria strains.</title>
        <authorList>
            <person name="Klenk H.-P."/>
        </authorList>
    </citation>
    <scope>NUCLEOTIDE SEQUENCE</scope>
    <source>
        <strain evidence="2">DSM 44707</strain>
    </source>
</reference>
<feature type="transmembrane region" description="Helical" evidence="1">
    <location>
        <begin position="76"/>
        <end position="96"/>
    </location>
</feature>
<sequence>MTIAAHAPSRTADRIGRTLLALCAAATMVAFANGITRVASAPDDYLLTEFWRTVAYLVFTGLWVLLAWAPRAQRGVWELILLHKGVVTVQALLFLHLPGAVLTAWIDGTVTAVTVAALILCRGWQSWRRVPDGTATAAVR</sequence>
<keyword evidence="1" id="KW-0472">Membrane</keyword>
<gene>
    <name evidence="2" type="ORF">J2S41_003064</name>
</gene>
<dbReference type="Proteomes" id="UP001183643">
    <property type="component" value="Unassembled WGS sequence"/>
</dbReference>
<proteinExistence type="predicted"/>
<feature type="transmembrane region" description="Helical" evidence="1">
    <location>
        <begin position="102"/>
        <end position="121"/>
    </location>
</feature>
<dbReference type="EMBL" id="JAVDYB010000001">
    <property type="protein sequence ID" value="MDR7276286.1"/>
    <property type="molecule type" value="Genomic_DNA"/>
</dbReference>
<feature type="transmembrane region" description="Helical" evidence="1">
    <location>
        <begin position="50"/>
        <end position="69"/>
    </location>
</feature>
<comment type="caution">
    <text evidence="2">The sequence shown here is derived from an EMBL/GenBank/DDBJ whole genome shotgun (WGS) entry which is preliminary data.</text>
</comment>
<dbReference type="RefSeq" id="WP_310368310.1">
    <property type="nucleotide sequence ID" value="NZ_JAVDYB010000001.1"/>
</dbReference>
<keyword evidence="1" id="KW-1133">Transmembrane helix</keyword>
<keyword evidence="1" id="KW-0812">Transmembrane</keyword>
<dbReference type="AlphaFoldDB" id="A0AAE3YPP2"/>